<evidence type="ECO:0000256" key="1">
    <source>
        <dbReference type="ARBA" id="ARBA00011025"/>
    </source>
</evidence>
<dbReference type="PANTHER" id="PTHR12710:SF0">
    <property type="entry name" value="NUCLEAR PROTEIN LOCALIZATION PROTEIN 4 HOMOLOG"/>
    <property type="match status" value="1"/>
</dbReference>
<dbReference type="Gene3D" id="3.40.140.10">
    <property type="entry name" value="Cytidine Deaminase, domain 2"/>
    <property type="match status" value="1"/>
</dbReference>
<dbReference type="Pfam" id="PF05021">
    <property type="entry name" value="NPL4"/>
    <property type="match status" value="1"/>
</dbReference>
<dbReference type="InterPro" id="IPR016563">
    <property type="entry name" value="Npl4"/>
</dbReference>
<keyword evidence="3" id="KW-1185">Reference proteome</keyword>
<dbReference type="GO" id="GO:0031625">
    <property type="term" value="F:ubiquitin protein ligase binding"/>
    <property type="evidence" value="ECO:0007669"/>
    <property type="project" value="TreeGrafter"/>
</dbReference>
<dbReference type="InterPro" id="IPR007716">
    <property type="entry name" value="NPL4_Zn-bd_put"/>
</dbReference>
<accession>A0A0M3IF13</accession>
<dbReference type="WBParaSite" id="ALUE_0001675401-mRNA-1">
    <property type="protein sequence ID" value="ALUE_0001675401-mRNA-1"/>
    <property type="gene ID" value="ALUE_0001675401"/>
</dbReference>
<name>A0A0M3IF13_ASCLU</name>
<dbReference type="PIRSF" id="PIRSF010052">
    <property type="entry name" value="Polyub_prc_Npl4"/>
    <property type="match status" value="1"/>
</dbReference>
<dbReference type="PANTHER" id="PTHR12710">
    <property type="entry name" value="NUCLEAR PROTEIN LOCALIZATION 4"/>
    <property type="match status" value="1"/>
</dbReference>
<evidence type="ECO:0000313" key="3">
    <source>
        <dbReference type="Proteomes" id="UP000036681"/>
    </source>
</evidence>
<feature type="domain" description="MPN" evidence="2">
    <location>
        <begin position="130"/>
        <end position="267"/>
    </location>
</feature>
<dbReference type="GO" id="GO:0005634">
    <property type="term" value="C:nucleus"/>
    <property type="evidence" value="ECO:0007669"/>
    <property type="project" value="TreeGrafter"/>
</dbReference>
<dbReference type="Proteomes" id="UP000036681">
    <property type="component" value="Unplaced"/>
</dbReference>
<dbReference type="PROSITE" id="PS50249">
    <property type="entry name" value="MPN"/>
    <property type="match status" value="1"/>
</dbReference>
<evidence type="ECO:0000259" key="2">
    <source>
        <dbReference type="PROSITE" id="PS50249"/>
    </source>
</evidence>
<dbReference type="AlphaFoldDB" id="A0A0M3IF13"/>
<dbReference type="GO" id="GO:0006511">
    <property type="term" value="P:ubiquitin-dependent protein catabolic process"/>
    <property type="evidence" value="ECO:0007669"/>
    <property type="project" value="InterPro"/>
</dbReference>
<organism evidence="3 4">
    <name type="scientific">Ascaris lumbricoides</name>
    <name type="common">Giant roundworm</name>
    <dbReference type="NCBI Taxonomy" id="6252"/>
    <lineage>
        <taxon>Eukaryota</taxon>
        <taxon>Metazoa</taxon>
        <taxon>Ecdysozoa</taxon>
        <taxon>Nematoda</taxon>
        <taxon>Chromadorea</taxon>
        <taxon>Rhabditida</taxon>
        <taxon>Spirurina</taxon>
        <taxon>Ascaridomorpha</taxon>
        <taxon>Ascaridoidea</taxon>
        <taxon>Ascarididae</taxon>
        <taxon>Ascaris</taxon>
    </lineage>
</organism>
<dbReference type="InterPro" id="IPR037518">
    <property type="entry name" value="MPN"/>
</dbReference>
<protein>
    <submittedName>
        <fullName evidence="4">MPN domain-containing protein</fullName>
    </submittedName>
</protein>
<dbReference type="GO" id="GO:0043130">
    <property type="term" value="F:ubiquitin binding"/>
    <property type="evidence" value="ECO:0007669"/>
    <property type="project" value="TreeGrafter"/>
</dbReference>
<sequence>MVIEASPLDKLDEVDMFLSNQDGKIIRNRDARMCHHGERQKCTHCLPLDPYDEDYLKEKDIKHMSFHAYVRKLTAGHGKGTQLKKPLENIVCTLKTNCPGHKPYPKGICTKCRPPSLTLNRQRFRHVDNISIENKEVVNRFLAFWRKSGNQRVGYLIGRYEPFPDVPLGIKATVAAIYEPPQSSSSESVKFEEDPNEKLVDELCSYLNLRRVGWIFTDLWSADSAKGTVHCTRHKDSFFLSAKECITAGYFQNKYPNVTTFCSDRYFGSKFTTLVASGDQSEQINFNGYQVSNQCAAMVEANILCPTSHPELAYLRQTPLYPAHYITDDKNEYGVETMKDGRPMPVEYLLVDVPAGMPKEPHATFHILSSKGYPFPNENRDIIGELQDTNAIGAYISQFSANQFLELATNFHFLLFLLTNNIVKFTKEEVKSLCEAIRERDRGKAMDWAAANANWATFSALCQHSQQGGAQCLDCCLAILGEFSANIEYFGLVEKRLQPSRWENGFAVIALLRIAMIVPIARCVDYRRPGSGAGCADCCIVSRNCMEQIRG</sequence>
<evidence type="ECO:0000313" key="4">
    <source>
        <dbReference type="WBParaSite" id="ALUE_0001675401-mRNA-1"/>
    </source>
</evidence>
<dbReference type="Pfam" id="PF05020">
    <property type="entry name" value="zf-NPL4"/>
    <property type="match status" value="1"/>
</dbReference>
<dbReference type="InterPro" id="IPR007717">
    <property type="entry name" value="NPL4_C"/>
</dbReference>
<dbReference type="CDD" id="cd08061">
    <property type="entry name" value="MPN_NPL4"/>
    <property type="match status" value="1"/>
</dbReference>
<reference evidence="4" key="1">
    <citation type="submission" date="2017-02" db="UniProtKB">
        <authorList>
            <consortium name="WormBaseParasite"/>
        </authorList>
    </citation>
    <scope>IDENTIFICATION</scope>
</reference>
<comment type="similarity">
    <text evidence="1">Belongs to the NPL4 family.</text>
</comment>
<proteinExistence type="inferred from homology"/>